<keyword evidence="4" id="KW-1185">Reference proteome</keyword>
<dbReference type="EMBL" id="DF820490">
    <property type="protein sequence ID" value="GAK31068.1"/>
    <property type="molecule type" value="Genomic_DNA"/>
</dbReference>
<dbReference type="OrthoDB" id="9936554at2"/>
<proteinExistence type="predicted"/>
<evidence type="ECO:0000256" key="1">
    <source>
        <dbReference type="SAM" id="Phobius"/>
    </source>
</evidence>
<evidence type="ECO:0000313" key="3">
    <source>
        <dbReference type="EMBL" id="GAK31068.1"/>
    </source>
</evidence>
<feature type="transmembrane region" description="Helical" evidence="1">
    <location>
        <begin position="85"/>
        <end position="106"/>
    </location>
</feature>
<feature type="signal peptide" evidence="2">
    <location>
        <begin position="1"/>
        <end position="33"/>
    </location>
</feature>
<feature type="transmembrane region" description="Helical" evidence="1">
    <location>
        <begin position="49"/>
        <end position="73"/>
    </location>
</feature>
<evidence type="ECO:0000256" key="2">
    <source>
        <dbReference type="SAM" id="SignalP"/>
    </source>
</evidence>
<keyword evidence="1" id="KW-0812">Transmembrane</keyword>
<dbReference type="Proteomes" id="UP000030643">
    <property type="component" value="Unassembled WGS sequence"/>
</dbReference>
<keyword evidence="1" id="KW-0472">Membrane</keyword>
<keyword evidence="1" id="KW-1133">Transmembrane helix</keyword>
<accession>A0A069CUZ7</accession>
<gene>
    <name evidence="3" type="ORF">WOSG25_070450</name>
</gene>
<name>A0A069CUZ7_WEIOS</name>
<reference evidence="4" key="1">
    <citation type="journal article" date="2014" name="Genome Announc.">
        <title>Draft genome sequence of Weissella oryzae SG25T, isolated from fermented rice grains.</title>
        <authorList>
            <person name="Tanizawa Y."/>
            <person name="Fujisawa T."/>
            <person name="Mochizuki T."/>
            <person name="Kaminuma E."/>
            <person name="Suzuki Y."/>
            <person name="Nakamura Y."/>
            <person name="Tohno M."/>
        </authorList>
    </citation>
    <scope>NUCLEOTIDE SEQUENCE [LARGE SCALE GENOMIC DNA]</scope>
    <source>
        <strain evidence="4">DSM 25784 / JCM 18191 / LMG 30913 / SG25</strain>
    </source>
</reference>
<dbReference type="STRING" id="1329250.WOSG25_070450"/>
<evidence type="ECO:0000313" key="4">
    <source>
        <dbReference type="Proteomes" id="UP000030643"/>
    </source>
</evidence>
<sequence>MNVDSKDVSLRQKGALLMSSLVAGLAINSPAFAADLATSTKDFGSTVITYLIIATIVVGSSFGLVAILSMTTGISWLSQQGQKKLLVALGGIAGVLLFSTLVSFIIKTATSTGGGFAWSWGF</sequence>
<organism evidence="3 4">
    <name type="scientific">Weissella oryzae (strain DSM 25784 / JCM 18191 / LMG 30913 / SG25)</name>
    <dbReference type="NCBI Taxonomy" id="1329250"/>
    <lineage>
        <taxon>Bacteria</taxon>
        <taxon>Bacillati</taxon>
        <taxon>Bacillota</taxon>
        <taxon>Bacilli</taxon>
        <taxon>Lactobacillales</taxon>
        <taxon>Lactobacillaceae</taxon>
        <taxon>Weissella</taxon>
    </lineage>
</organism>
<keyword evidence="2" id="KW-0732">Signal</keyword>
<dbReference type="RefSeq" id="WP_027699102.1">
    <property type="nucleotide sequence ID" value="NZ_DF820490.1"/>
</dbReference>
<dbReference type="AlphaFoldDB" id="A0A069CUZ7"/>
<feature type="chain" id="PRO_5001659674" evidence="2">
    <location>
        <begin position="34"/>
        <end position="122"/>
    </location>
</feature>
<protein>
    <submittedName>
        <fullName evidence="3">Uncharacterized protein</fullName>
    </submittedName>
</protein>